<dbReference type="EMBL" id="JABEYC010000681">
    <property type="protein sequence ID" value="KAF4975051.1"/>
    <property type="molecule type" value="Genomic_DNA"/>
</dbReference>
<evidence type="ECO:0000256" key="1">
    <source>
        <dbReference type="ARBA" id="ARBA00010518"/>
    </source>
</evidence>
<evidence type="ECO:0000256" key="2">
    <source>
        <dbReference type="ARBA" id="ARBA00012920"/>
    </source>
</evidence>
<dbReference type="PANTHER" id="PTHR11707">
    <property type="entry name" value="L-ASPARAGINASE"/>
    <property type="match status" value="1"/>
</dbReference>
<dbReference type="CDD" id="cd08964">
    <property type="entry name" value="L-asparaginase_II"/>
    <property type="match status" value="1"/>
</dbReference>
<evidence type="ECO:0000256" key="8">
    <source>
        <dbReference type="PROSITE-ProRule" id="PRU10100"/>
    </source>
</evidence>
<dbReference type="Gene3D" id="3.40.50.1170">
    <property type="entry name" value="L-asparaginase, N-terminal domain"/>
    <property type="match status" value="1"/>
</dbReference>
<dbReference type="PRINTS" id="PR00139">
    <property type="entry name" value="ASNGLNASE"/>
</dbReference>
<comment type="caution">
    <text evidence="12">The sequence shown here is derived from an EMBL/GenBank/DDBJ whole genome shotgun (WGS) entry which is preliminary data.</text>
</comment>
<dbReference type="Pfam" id="PF00710">
    <property type="entry name" value="Asparaginase"/>
    <property type="match status" value="1"/>
</dbReference>
<dbReference type="PROSITE" id="PS00144">
    <property type="entry name" value="ASN_GLN_ASE_1"/>
    <property type="match status" value="1"/>
</dbReference>
<dbReference type="InterPro" id="IPR006034">
    <property type="entry name" value="Asparaginase/glutaminase-like"/>
</dbReference>
<dbReference type="EC" id="3.5.1.1" evidence="2"/>
<dbReference type="GO" id="GO:0004067">
    <property type="term" value="F:asparaginase activity"/>
    <property type="evidence" value="ECO:0007669"/>
    <property type="project" value="UniProtKB-UniRule"/>
</dbReference>
<reference evidence="12" key="2">
    <citation type="submission" date="2020-05" db="EMBL/GenBank/DDBJ databases">
        <authorList>
            <person name="Kim H.-S."/>
            <person name="Proctor R.H."/>
            <person name="Brown D.W."/>
        </authorList>
    </citation>
    <scope>NUCLEOTIDE SEQUENCE</scope>
    <source>
        <strain evidence="12">NRRL 22465</strain>
    </source>
</reference>
<feature type="active site" description="O-isoaspartyl threonine intermediate" evidence="5">
    <location>
        <position position="15"/>
    </location>
</feature>
<dbReference type="OrthoDB" id="542841at2759"/>
<evidence type="ECO:0000313" key="12">
    <source>
        <dbReference type="EMBL" id="KAF4975051.1"/>
    </source>
</evidence>
<dbReference type="PANTHER" id="PTHR11707:SF28">
    <property type="entry name" value="60 KDA LYSOPHOSPHOLIPASE"/>
    <property type="match status" value="1"/>
</dbReference>
<evidence type="ECO:0000256" key="7">
    <source>
        <dbReference type="PROSITE-ProRule" id="PRU10099"/>
    </source>
</evidence>
<sequence length="335" mass="35203">MSSKPKVIIYATGGTIAGAATSASSTAAYSSGVVSVISLIQAVPQIKDVAEVLGRQMCNVGSPDLDSEMLVRMSQQIQKDLDDPGVSGVVVTHGTDTIEETAFFLDLTLRCEKPVVLVGSMRPSTSLSADGPLNLLEAVRLASCKAAGGRGVMVVLNDRICPARFTTKTNANRVETFQAGDHGLLGTFENSRPVFFHPPTQAKGSQPFDISSLDSKKGLPKVNILYGHLEADDDLFAASLKSGVKGVVLAGMGAGCWVTDGGDAIDEAMDETGQIPVIASYRTTYGYVHSANSIYGLGPWAIGGGYLNPPKCRIQLQLCLATGLDIAATRTVFEM</sequence>
<dbReference type="InterPro" id="IPR004550">
    <property type="entry name" value="AsnASE_II"/>
</dbReference>
<feature type="binding site" evidence="6">
    <location>
        <begin position="95"/>
        <end position="96"/>
    </location>
    <ligand>
        <name>substrate</name>
    </ligand>
</feature>
<evidence type="ECO:0000259" key="10">
    <source>
        <dbReference type="Pfam" id="PF00710"/>
    </source>
</evidence>
<dbReference type="Gene3D" id="3.40.50.40">
    <property type="match status" value="1"/>
</dbReference>
<dbReference type="Proteomes" id="UP000635477">
    <property type="component" value="Unassembled WGS sequence"/>
</dbReference>
<dbReference type="PIRSF" id="PIRSF001220">
    <property type="entry name" value="L-ASNase_gatD"/>
    <property type="match status" value="1"/>
</dbReference>
<dbReference type="SUPFAM" id="SSF53774">
    <property type="entry name" value="Glutaminase/Asparaginase"/>
    <property type="match status" value="1"/>
</dbReference>
<dbReference type="PIRSF" id="PIRSF500176">
    <property type="entry name" value="L_ASNase"/>
    <property type="match status" value="1"/>
</dbReference>
<dbReference type="NCBIfam" id="TIGR00520">
    <property type="entry name" value="asnASE_II"/>
    <property type="match status" value="1"/>
</dbReference>
<name>A0A8H4UF49_9HYPO</name>
<evidence type="ECO:0000256" key="3">
    <source>
        <dbReference type="ARBA" id="ARBA00022801"/>
    </source>
</evidence>
<dbReference type="Pfam" id="PF17763">
    <property type="entry name" value="Asparaginase_C"/>
    <property type="match status" value="1"/>
</dbReference>
<dbReference type="InterPro" id="IPR036152">
    <property type="entry name" value="Asp/glu_Ase-like_sf"/>
</dbReference>
<feature type="active site" evidence="8">
    <location>
        <position position="95"/>
    </location>
</feature>
<dbReference type="InterPro" id="IPR037152">
    <property type="entry name" value="L-asparaginase_N_sf"/>
</dbReference>
<evidence type="ECO:0000256" key="6">
    <source>
        <dbReference type="PIRSR" id="PIRSR001220-2"/>
    </source>
</evidence>
<organism evidence="12 13">
    <name type="scientific">Fusarium zealandicum</name>
    <dbReference type="NCBI Taxonomy" id="1053134"/>
    <lineage>
        <taxon>Eukaryota</taxon>
        <taxon>Fungi</taxon>
        <taxon>Dikarya</taxon>
        <taxon>Ascomycota</taxon>
        <taxon>Pezizomycotina</taxon>
        <taxon>Sordariomycetes</taxon>
        <taxon>Hypocreomycetidae</taxon>
        <taxon>Hypocreales</taxon>
        <taxon>Nectriaceae</taxon>
        <taxon>Fusarium</taxon>
        <taxon>Fusarium staphyleae species complex</taxon>
    </lineage>
</organism>
<proteinExistence type="inferred from homology"/>
<evidence type="ECO:0000256" key="5">
    <source>
        <dbReference type="PIRSR" id="PIRSR001220-1"/>
    </source>
</evidence>
<evidence type="ECO:0000256" key="4">
    <source>
        <dbReference type="ARBA" id="ARBA00049366"/>
    </source>
</evidence>
<dbReference type="FunFam" id="3.40.50.1170:FF:000001">
    <property type="entry name" value="L-asparaginase 2"/>
    <property type="match status" value="1"/>
</dbReference>
<feature type="domain" description="Asparaginase/glutaminase C-terminal" evidence="11">
    <location>
        <begin position="221"/>
        <end position="333"/>
    </location>
</feature>
<feature type="binding site" evidence="6">
    <location>
        <position position="62"/>
    </location>
    <ligand>
        <name>substrate</name>
    </ligand>
</feature>
<evidence type="ECO:0000256" key="9">
    <source>
        <dbReference type="RuleBase" id="RU004456"/>
    </source>
</evidence>
<dbReference type="InterPro" id="IPR027474">
    <property type="entry name" value="L-asparaginase_N"/>
</dbReference>
<keyword evidence="13" id="KW-1185">Reference proteome</keyword>
<dbReference type="InterPro" id="IPR027475">
    <property type="entry name" value="Asparaginase/glutaminase_AS2"/>
</dbReference>
<reference evidence="12" key="1">
    <citation type="journal article" date="2020" name="BMC Genomics">
        <title>Correction to: Identification and distribution of gene clusters required for synthesis of sphingolipid metabolism inhibitors in diverse species of the filamentous fungus Fusarium.</title>
        <authorList>
            <person name="Kim H.S."/>
            <person name="Lohmar J.M."/>
            <person name="Busman M."/>
            <person name="Brown D.W."/>
            <person name="Naumann T.A."/>
            <person name="Divon H.H."/>
            <person name="Lysoe E."/>
            <person name="Uhlig S."/>
            <person name="Proctor R.H."/>
        </authorList>
    </citation>
    <scope>NUCLEOTIDE SEQUENCE</scope>
    <source>
        <strain evidence="12">NRRL 22465</strain>
    </source>
</reference>
<dbReference type="PROSITE" id="PS51732">
    <property type="entry name" value="ASN_GLN_ASE_3"/>
    <property type="match status" value="1"/>
</dbReference>
<keyword evidence="3" id="KW-0378">Hydrolase</keyword>
<dbReference type="GO" id="GO:0006530">
    <property type="term" value="P:L-asparagine catabolic process"/>
    <property type="evidence" value="ECO:0007669"/>
    <property type="project" value="UniProtKB-ARBA"/>
</dbReference>
<protein>
    <recommendedName>
        <fullName evidence="2">asparaginase</fullName>
        <ecNumber evidence="2">3.5.1.1</ecNumber>
    </recommendedName>
</protein>
<feature type="active site" evidence="7">
    <location>
        <position position="15"/>
    </location>
</feature>
<evidence type="ECO:0000313" key="13">
    <source>
        <dbReference type="Proteomes" id="UP000635477"/>
    </source>
</evidence>
<evidence type="ECO:0000259" key="11">
    <source>
        <dbReference type="Pfam" id="PF17763"/>
    </source>
</evidence>
<comment type="catalytic activity">
    <reaction evidence="4">
        <text>L-asparagine + H2O = L-aspartate + NH4(+)</text>
        <dbReference type="Rhea" id="RHEA:21016"/>
        <dbReference type="ChEBI" id="CHEBI:15377"/>
        <dbReference type="ChEBI" id="CHEBI:28938"/>
        <dbReference type="ChEBI" id="CHEBI:29991"/>
        <dbReference type="ChEBI" id="CHEBI:58048"/>
        <dbReference type="EC" id="3.5.1.1"/>
    </reaction>
</comment>
<dbReference type="AlphaFoldDB" id="A0A8H4UF49"/>
<accession>A0A8H4UF49</accession>
<dbReference type="InterPro" id="IPR020827">
    <property type="entry name" value="Asparaginase/glutaminase_AS1"/>
</dbReference>
<dbReference type="SMART" id="SM00870">
    <property type="entry name" value="Asparaginase"/>
    <property type="match status" value="1"/>
</dbReference>
<dbReference type="InterPro" id="IPR040919">
    <property type="entry name" value="Asparaginase_C"/>
</dbReference>
<feature type="domain" description="L-asparaginase N-terminal" evidence="10">
    <location>
        <begin position="6"/>
        <end position="198"/>
    </location>
</feature>
<gene>
    <name evidence="12" type="ORF">FZEAL_8120</name>
</gene>
<dbReference type="PROSITE" id="PS00917">
    <property type="entry name" value="ASN_GLN_ASE_2"/>
    <property type="match status" value="1"/>
</dbReference>
<comment type="similarity">
    <text evidence="1 9">Belongs to the asparaginase 1 family.</text>
</comment>
<dbReference type="InterPro" id="IPR027473">
    <property type="entry name" value="L-asparaginase_C"/>
</dbReference>